<accession>A0A2T2ZE16</accession>
<name>A0A2T2ZE16_9NOCA</name>
<dbReference type="AlphaFoldDB" id="A0A2T2ZE16"/>
<reference evidence="1 2" key="1">
    <citation type="submission" date="2018-02" db="EMBL/GenBank/DDBJ databases">
        <title>8 Nocardia nova and 1 Nocardia cyriacigeorgica strain used for evolution to TMP-SMX.</title>
        <authorList>
            <person name="Mehta H."/>
            <person name="Weng J."/>
            <person name="Shamoo Y."/>
        </authorList>
    </citation>
    <scope>NUCLEOTIDE SEQUENCE [LARGE SCALE GENOMIC DNA]</scope>
    <source>
        <strain evidence="1 2">ATCC 33727</strain>
    </source>
</reference>
<evidence type="ECO:0000313" key="1">
    <source>
        <dbReference type="EMBL" id="PSR66011.1"/>
    </source>
</evidence>
<dbReference type="EMBL" id="PYHS01000001">
    <property type="protein sequence ID" value="PSR66011.1"/>
    <property type="molecule type" value="Genomic_DNA"/>
</dbReference>
<protein>
    <submittedName>
        <fullName evidence="1">Uncharacterized protein</fullName>
    </submittedName>
</protein>
<comment type="caution">
    <text evidence="1">The sequence shown here is derived from an EMBL/GenBank/DDBJ whole genome shotgun (WGS) entry which is preliminary data.</text>
</comment>
<sequence length="291" mass="31864">MASDSDHSALYSSWSCQLHELYTAWTLTNVQFAVGARPGSRAAHDDAELAARFPDLTKPEGTGAGIDAVQMIDAAAQHMRALKALVDTRTVALTPWPIARAIAEHVAHAGWLLEPDLAPEARMARRWMARLAAAQRARWLADARKLPNARVREFKKLRDAMRQQVLQRFPGMELEWNDPATMPPWVIAGETFPGLGQQVRALSVHGADKVAGLYDTFSLFSHPNPMALSAQSATTNVGTHLVVGYRADAEELRSLVTGASSLVYLAAQAACRYLGCANDELLTSWFETYLA</sequence>
<organism evidence="1 2">
    <name type="scientific">Nocardia nova</name>
    <dbReference type="NCBI Taxonomy" id="37330"/>
    <lineage>
        <taxon>Bacteria</taxon>
        <taxon>Bacillati</taxon>
        <taxon>Actinomycetota</taxon>
        <taxon>Actinomycetes</taxon>
        <taxon>Mycobacteriales</taxon>
        <taxon>Nocardiaceae</taxon>
        <taxon>Nocardia</taxon>
    </lineage>
</organism>
<gene>
    <name evidence="1" type="ORF">C8259_01230</name>
</gene>
<dbReference type="Proteomes" id="UP000241647">
    <property type="component" value="Unassembled WGS sequence"/>
</dbReference>
<proteinExistence type="predicted"/>
<dbReference type="RefSeq" id="WP_063024192.1">
    <property type="nucleotide sequence ID" value="NZ_PYHS01000001.1"/>
</dbReference>
<evidence type="ECO:0000313" key="2">
    <source>
        <dbReference type="Proteomes" id="UP000241647"/>
    </source>
</evidence>